<evidence type="ECO:0000313" key="6">
    <source>
        <dbReference type="EMBL" id="SFG50354.1"/>
    </source>
</evidence>
<organism evidence="6 7">
    <name type="scientific">Corynebacterium spheniscorum</name>
    <dbReference type="NCBI Taxonomy" id="185761"/>
    <lineage>
        <taxon>Bacteria</taxon>
        <taxon>Bacillati</taxon>
        <taxon>Actinomycetota</taxon>
        <taxon>Actinomycetes</taxon>
        <taxon>Mycobacteriales</taxon>
        <taxon>Corynebacteriaceae</taxon>
        <taxon>Corynebacterium</taxon>
    </lineage>
</organism>
<keyword evidence="2" id="KW-0378">Hydrolase</keyword>
<evidence type="ECO:0000256" key="1">
    <source>
        <dbReference type="ARBA" id="ARBA00022722"/>
    </source>
</evidence>
<dbReference type="EMBL" id="FOPJ01000005">
    <property type="protein sequence ID" value="SFG50354.1"/>
    <property type="molecule type" value="Genomic_DNA"/>
</dbReference>
<sequence length="224" mass="24418">MRFFSKRAPEGPLRDYLEADNPGPRTALHELNLLAVDVETTGLDPKRDSLLSIGWVAVDGAGTADSPAAKIRCGQAGHRLLLGASVGQSAVIHGLTDDALADKGVAVKEALTELLEQLKGRALLCHFSAIETQFLSAACQEHFGAALKIPAVIDTFAIERRHMERMSTYPRGEDLRLPRVRERYGLPVNHRRHDALSDALSCAELYLAQLAHTKARTVKQLANP</sequence>
<dbReference type="GO" id="GO:0003676">
    <property type="term" value="F:nucleic acid binding"/>
    <property type="evidence" value="ECO:0007669"/>
    <property type="project" value="InterPro"/>
</dbReference>
<dbReference type="Proteomes" id="UP000199065">
    <property type="component" value="Unassembled WGS sequence"/>
</dbReference>
<protein>
    <submittedName>
        <fullName evidence="6">DNA polymerase-3 subunit epsilon</fullName>
    </submittedName>
</protein>
<dbReference type="Pfam" id="PF00929">
    <property type="entry name" value="RNase_T"/>
    <property type="match status" value="1"/>
</dbReference>
<keyword evidence="7" id="KW-1185">Reference proteome</keyword>
<evidence type="ECO:0000256" key="2">
    <source>
        <dbReference type="ARBA" id="ARBA00022801"/>
    </source>
</evidence>
<gene>
    <name evidence="6" type="ORF">SAMN05660282_01073</name>
</gene>
<name>A0A1I2SC07_9CORY</name>
<dbReference type="GO" id="GO:0005829">
    <property type="term" value="C:cytosol"/>
    <property type="evidence" value="ECO:0007669"/>
    <property type="project" value="TreeGrafter"/>
</dbReference>
<feature type="compositionally biased region" description="Basic and acidic residues" evidence="4">
    <location>
        <begin position="7"/>
        <end position="17"/>
    </location>
</feature>
<evidence type="ECO:0000256" key="4">
    <source>
        <dbReference type="SAM" id="MobiDB-lite"/>
    </source>
</evidence>
<feature type="domain" description="Exonuclease" evidence="5">
    <location>
        <begin position="32"/>
        <end position="215"/>
    </location>
</feature>
<dbReference type="OrthoDB" id="190275at2"/>
<keyword evidence="1" id="KW-0540">Nuclease</keyword>
<evidence type="ECO:0000259" key="5">
    <source>
        <dbReference type="SMART" id="SM00479"/>
    </source>
</evidence>
<reference evidence="6 7" key="1">
    <citation type="submission" date="2016-10" db="EMBL/GenBank/DDBJ databases">
        <authorList>
            <person name="de Groot N.N."/>
        </authorList>
    </citation>
    <scope>NUCLEOTIDE SEQUENCE [LARGE SCALE GENOMIC DNA]</scope>
    <source>
        <strain>J11</strain>
        <strain evidence="7">PG 39</strain>
    </source>
</reference>
<keyword evidence="3" id="KW-0269">Exonuclease</keyword>
<dbReference type="AlphaFoldDB" id="A0A1I2SC07"/>
<feature type="region of interest" description="Disordered" evidence="4">
    <location>
        <begin position="1"/>
        <end position="21"/>
    </location>
</feature>
<dbReference type="InterPro" id="IPR013520">
    <property type="entry name" value="Ribonucl_H"/>
</dbReference>
<proteinExistence type="predicted"/>
<accession>A0A1I2SC07</accession>
<dbReference type="Gene3D" id="3.30.420.10">
    <property type="entry name" value="Ribonuclease H-like superfamily/Ribonuclease H"/>
    <property type="match status" value="1"/>
</dbReference>
<evidence type="ECO:0000313" key="7">
    <source>
        <dbReference type="Proteomes" id="UP000199065"/>
    </source>
</evidence>
<dbReference type="STRING" id="185761.SAMN05660282_01073"/>
<dbReference type="SUPFAM" id="SSF53098">
    <property type="entry name" value="Ribonuclease H-like"/>
    <property type="match status" value="1"/>
</dbReference>
<evidence type="ECO:0000256" key="3">
    <source>
        <dbReference type="ARBA" id="ARBA00022839"/>
    </source>
</evidence>
<dbReference type="RefSeq" id="WP_092285190.1">
    <property type="nucleotide sequence ID" value="NZ_FOPJ01000005.1"/>
</dbReference>
<dbReference type="PANTHER" id="PTHR30231:SF4">
    <property type="entry name" value="PROTEIN NEN2"/>
    <property type="match status" value="1"/>
</dbReference>
<dbReference type="InterPro" id="IPR036397">
    <property type="entry name" value="RNaseH_sf"/>
</dbReference>
<dbReference type="InterPro" id="IPR012337">
    <property type="entry name" value="RNaseH-like_sf"/>
</dbReference>
<dbReference type="GO" id="GO:0008408">
    <property type="term" value="F:3'-5' exonuclease activity"/>
    <property type="evidence" value="ECO:0007669"/>
    <property type="project" value="TreeGrafter"/>
</dbReference>
<dbReference type="SMART" id="SM00479">
    <property type="entry name" value="EXOIII"/>
    <property type="match status" value="1"/>
</dbReference>
<dbReference type="CDD" id="cd06127">
    <property type="entry name" value="DEDDh"/>
    <property type="match status" value="1"/>
</dbReference>
<dbReference type="PANTHER" id="PTHR30231">
    <property type="entry name" value="DNA POLYMERASE III SUBUNIT EPSILON"/>
    <property type="match status" value="1"/>
</dbReference>